<keyword evidence="2" id="KW-0732">Signal</keyword>
<protein>
    <recommendedName>
        <fullName evidence="5">Nodule-specific Glycine Rich Peptide</fullName>
    </recommendedName>
</protein>
<sequence length="109" mass="11888">MKTKYFNFMFFLLVTILISVVAITSSKSDAIEESKSKNWIDRIKDHGGEHGGGADWVGSGTWGGWGGPREEGGEGQEERSEGGENEEFGREGYEGKDGDVETGEPNEDP</sequence>
<organism evidence="3 4">
    <name type="scientific">Pisum sativum</name>
    <name type="common">Garden pea</name>
    <name type="synonym">Lathyrus oleraceus</name>
    <dbReference type="NCBI Taxonomy" id="3888"/>
    <lineage>
        <taxon>Eukaryota</taxon>
        <taxon>Viridiplantae</taxon>
        <taxon>Streptophyta</taxon>
        <taxon>Embryophyta</taxon>
        <taxon>Tracheophyta</taxon>
        <taxon>Spermatophyta</taxon>
        <taxon>Magnoliopsida</taxon>
        <taxon>eudicotyledons</taxon>
        <taxon>Gunneridae</taxon>
        <taxon>Pentapetalae</taxon>
        <taxon>rosids</taxon>
        <taxon>fabids</taxon>
        <taxon>Fabales</taxon>
        <taxon>Fabaceae</taxon>
        <taxon>Papilionoideae</taxon>
        <taxon>50 kb inversion clade</taxon>
        <taxon>NPAAA clade</taxon>
        <taxon>Hologalegina</taxon>
        <taxon>IRL clade</taxon>
        <taxon>Fabeae</taxon>
        <taxon>Lathyrus</taxon>
    </lineage>
</organism>
<evidence type="ECO:0000256" key="1">
    <source>
        <dbReference type="SAM" id="MobiDB-lite"/>
    </source>
</evidence>
<dbReference type="EMBL" id="JAMSHJ010000002">
    <property type="protein sequence ID" value="KAI5433940.1"/>
    <property type="molecule type" value="Genomic_DNA"/>
</dbReference>
<comment type="caution">
    <text evidence="3">The sequence shown here is derived from an EMBL/GenBank/DDBJ whole genome shotgun (WGS) entry which is preliminary data.</text>
</comment>
<name>A0A9D5B823_PEA</name>
<reference evidence="3 4" key="1">
    <citation type="journal article" date="2022" name="Nat. Genet.">
        <title>Improved pea reference genome and pan-genome highlight genomic features and evolutionary characteristics.</title>
        <authorList>
            <person name="Yang T."/>
            <person name="Liu R."/>
            <person name="Luo Y."/>
            <person name="Hu S."/>
            <person name="Wang D."/>
            <person name="Wang C."/>
            <person name="Pandey M.K."/>
            <person name="Ge S."/>
            <person name="Xu Q."/>
            <person name="Li N."/>
            <person name="Li G."/>
            <person name="Huang Y."/>
            <person name="Saxena R.K."/>
            <person name="Ji Y."/>
            <person name="Li M."/>
            <person name="Yan X."/>
            <person name="He Y."/>
            <person name="Liu Y."/>
            <person name="Wang X."/>
            <person name="Xiang C."/>
            <person name="Varshney R.K."/>
            <person name="Ding H."/>
            <person name="Gao S."/>
            <person name="Zong X."/>
        </authorList>
    </citation>
    <scope>NUCLEOTIDE SEQUENCE [LARGE SCALE GENOMIC DNA]</scope>
    <source>
        <strain evidence="3 4">cv. Zhongwan 6</strain>
    </source>
</reference>
<evidence type="ECO:0008006" key="5">
    <source>
        <dbReference type="Google" id="ProtNLM"/>
    </source>
</evidence>
<evidence type="ECO:0000256" key="2">
    <source>
        <dbReference type="SAM" id="SignalP"/>
    </source>
</evidence>
<feature type="compositionally biased region" description="Acidic residues" evidence="1">
    <location>
        <begin position="100"/>
        <end position="109"/>
    </location>
</feature>
<keyword evidence="4" id="KW-1185">Reference proteome</keyword>
<evidence type="ECO:0000313" key="3">
    <source>
        <dbReference type="EMBL" id="KAI5433940.1"/>
    </source>
</evidence>
<gene>
    <name evidence="3" type="ORF">KIW84_020974</name>
</gene>
<feature type="signal peptide" evidence="2">
    <location>
        <begin position="1"/>
        <end position="22"/>
    </location>
</feature>
<evidence type="ECO:0000313" key="4">
    <source>
        <dbReference type="Proteomes" id="UP001058974"/>
    </source>
</evidence>
<feature type="region of interest" description="Disordered" evidence="1">
    <location>
        <begin position="42"/>
        <end position="109"/>
    </location>
</feature>
<accession>A0A9D5B823</accession>
<feature type="compositionally biased region" description="Basic and acidic residues" evidence="1">
    <location>
        <begin position="68"/>
        <end position="99"/>
    </location>
</feature>
<feature type="compositionally biased region" description="Gly residues" evidence="1">
    <location>
        <begin position="50"/>
        <end position="67"/>
    </location>
</feature>
<dbReference type="AlphaFoldDB" id="A0A9D5B823"/>
<dbReference type="Gramene" id="Psat02G0097400-T1">
    <property type="protein sequence ID" value="KAI5433940.1"/>
    <property type="gene ID" value="KIW84_020974"/>
</dbReference>
<feature type="chain" id="PRO_5038484199" description="Nodule-specific Glycine Rich Peptide" evidence="2">
    <location>
        <begin position="23"/>
        <end position="109"/>
    </location>
</feature>
<dbReference type="Proteomes" id="UP001058974">
    <property type="component" value="Chromosome 2"/>
</dbReference>
<proteinExistence type="predicted"/>